<protein>
    <submittedName>
        <fullName evidence="2">GPW/gp25 family protein</fullName>
    </submittedName>
</protein>
<evidence type="ECO:0000313" key="2">
    <source>
        <dbReference type="EMBL" id="MBD3716382.1"/>
    </source>
</evidence>
<gene>
    <name evidence="2" type="ORF">IE979_24190</name>
</gene>
<dbReference type="InterPro" id="IPR007048">
    <property type="entry name" value="IraD/Gp25-like"/>
</dbReference>
<sequence length="76" mass="8270">MLSALIDQPQNPALRLQIMAAVYVALRRWEPRLQLDTITVNSSNMDGAMVIELAGQRNDGVPVSLSVSTGADNGRY</sequence>
<dbReference type="SUPFAM" id="SSF160719">
    <property type="entry name" value="gpW/gp25-like"/>
    <property type="match status" value="1"/>
</dbReference>
<dbReference type="Proteomes" id="UP000639195">
    <property type="component" value="Unassembled WGS sequence"/>
</dbReference>
<evidence type="ECO:0000313" key="3">
    <source>
        <dbReference type="Proteomes" id="UP000639195"/>
    </source>
</evidence>
<dbReference type="Pfam" id="PF04965">
    <property type="entry name" value="GPW_gp25"/>
    <property type="match status" value="1"/>
</dbReference>
<proteinExistence type="predicted"/>
<dbReference type="AlphaFoldDB" id="A0A927DU64"/>
<comment type="caution">
    <text evidence="2">The sequence shown here is derived from an EMBL/GenBank/DDBJ whole genome shotgun (WGS) entry which is preliminary data.</text>
</comment>
<accession>A0A927DU64</accession>
<dbReference type="Gene3D" id="3.10.450.40">
    <property type="match status" value="1"/>
</dbReference>
<organism evidence="2 3">
    <name type="scientific">Klebsiella pneumoniae</name>
    <dbReference type="NCBI Taxonomy" id="573"/>
    <lineage>
        <taxon>Bacteria</taxon>
        <taxon>Pseudomonadati</taxon>
        <taxon>Pseudomonadota</taxon>
        <taxon>Gammaproteobacteria</taxon>
        <taxon>Enterobacterales</taxon>
        <taxon>Enterobacteriaceae</taxon>
        <taxon>Klebsiella/Raoultella group</taxon>
        <taxon>Klebsiella</taxon>
        <taxon>Klebsiella pneumoniae complex</taxon>
    </lineage>
</organism>
<feature type="domain" description="IraD/Gp25-like" evidence="1">
    <location>
        <begin position="3"/>
        <end position="55"/>
    </location>
</feature>
<name>A0A927DU64_KLEPN</name>
<reference evidence="2" key="1">
    <citation type="submission" date="2020-07" db="EMBL/GenBank/DDBJ databases">
        <title>Clinical and genomic characterization of carbapenemase-producing Enterobacterales causing secondary infections during the COVID-19 crisis at a New York City hospital.</title>
        <authorList>
            <person name="Gomez-Simmonds A."/>
            <person name="Annavajhala M.K."/>
            <person name="Uhlemann A.-C."/>
        </authorList>
    </citation>
    <scope>NUCLEOTIDE SEQUENCE</scope>
    <source>
        <strain evidence="2">KP1827</strain>
    </source>
</reference>
<evidence type="ECO:0000259" key="1">
    <source>
        <dbReference type="Pfam" id="PF04965"/>
    </source>
</evidence>
<dbReference type="EMBL" id="JACXSW010000013">
    <property type="protein sequence ID" value="MBD3716382.1"/>
    <property type="molecule type" value="Genomic_DNA"/>
</dbReference>